<gene>
    <name evidence="10" type="ORF">KCX82_03465</name>
</gene>
<dbReference type="RefSeq" id="WP_227017060.1">
    <property type="nucleotide sequence ID" value="NZ_JAGSND010000002.1"/>
</dbReference>
<feature type="domain" description="Electron transfer flavoprotein alpha/beta-subunit N-terminal" evidence="9">
    <location>
        <begin position="22"/>
        <end position="211"/>
    </location>
</feature>
<dbReference type="Gene3D" id="3.40.50.620">
    <property type="entry name" value="HUPs"/>
    <property type="match status" value="1"/>
</dbReference>
<sequence>MNIVVCLKQTFDTEAKIVLDSKGNIDGNGVNLIMNPYDEFAVEEALKLKEKFGGEVTLISMGNERVQEALRTALAMGCDKAVLVNDPALDSPDEWVTAEILAKVASQMPYDIILAGRIAVDDGSSQVAVRLADALKIPSVSCILKLEVEDNKATVTREIDGGTEVIEVSLPAVLTAQKGLNVPRYPTMPGIMKAKKKEIKVLSLSDLGLNASDLQRKMSITKFSLPSPRKGGKQISGEAADAARELARLLREEAKVI</sequence>
<dbReference type="InterPro" id="IPR012255">
    <property type="entry name" value="ETF_b"/>
</dbReference>
<dbReference type="GO" id="GO:0005829">
    <property type="term" value="C:cytosol"/>
    <property type="evidence" value="ECO:0007669"/>
    <property type="project" value="TreeGrafter"/>
</dbReference>
<evidence type="ECO:0000256" key="4">
    <source>
        <dbReference type="ARBA" id="ARBA00022448"/>
    </source>
</evidence>
<proteinExistence type="inferred from homology"/>
<dbReference type="Pfam" id="PF01012">
    <property type="entry name" value="ETF"/>
    <property type="match status" value="1"/>
</dbReference>
<evidence type="ECO:0000256" key="7">
    <source>
        <dbReference type="ARBA" id="ARBA00042002"/>
    </source>
</evidence>
<evidence type="ECO:0000313" key="10">
    <source>
        <dbReference type="EMBL" id="MBR0596927.1"/>
    </source>
</evidence>
<keyword evidence="5" id="KW-0249">Electron transport</keyword>
<dbReference type="SMART" id="SM00893">
    <property type="entry name" value="ETF"/>
    <property type="match status" value="1"/>
</dbReference>
<dbReference type="GO" id="GO:0009055">
    <property type="term" value="F:electron transfer activity"/>
    <property type="evidence" value="ECO:0007669"/>
    <property type="project" value="InterPro"/>
</dbReference>
<dbReference type="InterPro" id="IPR014729">
    <property type="entry name" value="Rossmann-like_a/b/a_fold"/>
</dbReference>
<keyword evidence="11" id="KW-1185">Reference proteome</keyword>
<dbReference type="Proteomes" id="UP000675664">
    <property type="component" value="Unassembled WGS sequence"/>
</dbReference>
<evidence type="ECO:0000256" key="5">
    <source>
        <dbReference type="ARBA" id="ARBA00022982"/>
    </source>
</evidence>
<dbReference type="InterPro" id="IPR000049">
    <property type="entry name" value="ET-Flavoprotein_bsu_CS"/>
</dbReference>
<evidence type="ECO:0000313" key="11">
    <source>
        <dbReference type="Proteomes" id="UP000675664"/>
    </source>
</evidence>
<dbReference type="InterPro" id="IPR014730">
    <property type="entry name" value="ETF_a/b_N"/>
</dbReference>
<evidence type="ECO:0000256" key="6">
    <source>
        <dbReference type="ARBA" id="ARBA00025649"/>
    </source>
</evidence>
<evidence type="ECO:0000256" key="8">
    <source>
        <dbReference type="ARBA" id="ARBA00049933"/>
    </source>
</evidence>
<name>A0A8J7VXK1_9FIRM</name>
<dbReference type="EMBL" id="JAGSND010000002">
    <property type="protein sequence ID" value="MBR0596927.1"/>
    <property type="molecule type" value="Genomic_DNA"/>
</dbReference>
<reference evidence="10" key="2">
    <citation type="submission" date="2021-04" db="EMBL/GenBank/DDBJ databases">
        <authorList>
            <person name="Liu J."/>
        </authorList>
    </citation>
    <scope>NUCLEOTIDE SEQUENCE</scope>
    <source>
        <strain evidence="10">BAD-6</strain>
    </source>
</reference>
<evidence type="ECO:0000259" key="9">
    <source>
        <dbReference type="SMART" id="SM00893"/>
    </source>
</evidence>
<comment type="caution">
    <text evidence="10">The sequence shown here is derived from an EMBL/GenBank/DDBJ whole genome shotgun (WGS) entry which is preliminary data.</text>
</comment>
<dbReference type="CDD" id="cd01714">
    <property type="entry name" value="ETF_beta"/>
    <property type="match status" value="1"/>
</dbReference>
<dbReference type="PIRSF" id="PIRSF000090">
    <property type="entry name" value="Beta-ETF"/>
    <property type="match status" value="1"/>
</dbReference>
<organism evidence="10 11">
    <name type="scientific">Sinanaerobacter chloroacetimidivorans</name>
    <dbReference type="NCBI Taxonomy" id="2818044"/>
    <lineage>
        <taxon>Bacteria</taxon>
        <taxon>Bacillati</taxon>
        <taxon>Bacillota</taxon>
        <taxon>Clostridia</taxon>
        <taxon>Peptostreptococcales</taxon>
        <taxon>Anaerovoracaceae</taxon>
        <taxon>Sinanaerobacter</taxon>
    </lineage>
</organism>
<reference evidence="10" key="1">
    <citation type="submission" date="2021-04" db="EMBL/GenBank/DDBJ databases">
        <title>Sinoanaerobacter chloroacetimidivorans sp. nov., an obligate anaerobic bacterium isolated from anaerobic sludge.</title>
        <authorList>
            <person name="Bao Y."/>
        </authorList>
    </citation>
    <scope>NUCLEOTIDE SEQUENCE</scope>
    <source>
        <strain evidence="10">BAD-6</strain>
    </source>
</reference>
<keyword evidence="4" id="KW-0813">Transport</keyword>
<dbReference type="AlphaFoldDB" id="A0A8J7VXK1"/>
<dbReference type="InterPro" id="IPR033948">
    <property type="entry name" value="ETF_beta_N"/>
</dbReference>
<evidence type="ECO:0000256" key="1">
    <source>
        <dbReference type="ARBA" id="ARBA00007557"/>
    </source>
</evidence>
<dbReference type="PANTHER" id="PTHR21294:SF8">
    <property type="entry name" value="ELECTRON TRANSFER FLAVOPROTEIN SUBUNIT BETA"/>
    <property type="match status" value="1"/>
</dbReference>
<comment type="cofactor">
    <cofactor evidence="8">
        <name>AMP</name>
        <dbReference type="ChEBI" id="CHEBI:456215"/>
    </cofactor>
</comment>
<comment type="subunit">
    <text evidence="2">Heterodimer of an alpha and a beta subunit.</text>
</comment>
<dbReference type="SUPFAM" id="SSF52402">
    <property type="entry name" value="Adenine nucleotide alpha hydrolases-like"/>
    <property type="match status" value="1"/>
</dbReference>
<comment type="similarity">
    <text evidence="1">Belongs to the ETF beta-subunit/FixA family.</text>
</comment>
<protein>
    <recommendedName>
        <fullName evidence="3">Electron transfer flavoprotein subunit beta</fullName>
    </recommendedName>
    <alternativeName>
        <fullName evidence="7">Electron transfer flavoprotein small subunit</fullName>
    </alternativeName>
</protein>
<dbReference type="PROSITE" id="PS01065">
    <property type="entry name" value="ETF_BETA"/>
    <property type="match status" value="1"/>
</dbReference>
<dbReference type="PANTHER" id="PTHR21294">
    <property type="entry name" value="ELECTRON TRANSFER FLAVOPROTEIN BETA-SUBUNIT"/>
    <property type="match status" value="1"/>
</dbReference>
<comment type="function">
    <text evidence="6">The electron transfer flavoprotein serves as a specific electron acceptor for other dehydrogenases. It transfers the electrons to the main respiratory chain via ETF-ubiquinone oxidoreductase (ETF dehydrogenase).</text>
</comment>
<accession>A0A8J7VXK1</accession>
<evidence type="ECO:0000256" key="3">
    <source>
        <dbReference type="ARBA" id="ARBA00016797"/>
    </source>
</evidence>
<evidence type="ECO:0000256" key="2">
    <source>
        <dbReference type="ARBA" id="ARBA00011355"/>
    </source>
</evidence>